<gene>
    <name evidence="1" type="ORF">GOP47_0008659</name>
</gene>
<dbReference type="EMBL" id="JABFUD020000008">
    <property type="protein sequence ID" value="KAI5076594.1"/>
    <property type="molecule type" value="Genomic_DNA"/>
</dbReference>
<accession>A0A9D4UZ06</accession>
<dbReference type="AlphaFoldDB" id="A0A9D4UZ06"/>
<evidence type="ECO:0000313" key="2">
    <source>
        <dbReference type="Proteomes" id="UP000886520"/>
    </source>
</evidence>
<dbReference type="OrthoDB" id="1909326at2759"/>
<evidence type="ECO:0000313" key="1">
    <source>
        <dbReference type="EMBL" id="KAI5076594.1"/>
    </source>
</evidence>
<name>A0A9D4UZ06_ADICA</name>
<dbReference type="Proteomes" id="UP000886520">
    <property type="component" value="Chromosome 8"/>
</dbReference>
<sequence>MLYHLGLQYFEAYLALLQARDMGKSLAKKQHSNDGTLKCSWLHSCRKLTGIHEPVKRSLAKGTESHVSVIKKNVAPLVTLVCTEAETSLTAYPTEPMELDHPIRCPQPEPGVIHDGDFFRKKLQSSTKKTREISFLTEKEVCFLQSRQPLSDNWPIFPCASAPEPSISKLLD</sequence>
<keyword evidence="2" id="KW-1185">Reference proteome</keyword>
<comment type="caution">
    <text evidence="1">The sequence shown here is derived from an EMBL/GenBank/DDBJ whole genome shotgun (WGS) entry which is preliminary data.</text>
</comment>
<proteinExistence type="predicted"/>
<organism evidence="1 2">
    <name type="scientific">Adiantum capillus-veneris</name>
    <name type="common">Maidenhair fern</name>
    <dbReference type="NCBI Taxonomy" id="13818"/>
    <lineage>
        <taxon>Eukaryota</taxon>
        <taxon>Viridiplantae</taxon>
        <taxon>Streptophyta</taxon>
        <taxon>Embryophyta</taxon>
        <taxon>Tracheophyta</taxon>
        <taxon>Polypodiopsida</taxon>
        <taxon>Polypodiidae</taxon>
        <taxon>Polypodiales</taxon>
        <taxon>Pteridineae</taxon>
        <taxon>Pteridaceae</taxon>
        <taxon>Vittarioideae</taxon>
        <taxon>Adiantum</taxon>
    </lineage>
</organism>
<reference evidence="1" key="1">
    <citation type="submission" date="2021-01" db="EMBL/GenBank/DDBJ databases">
        <title>Adiantum capillus-veneris genome.</title>
        <authorList>
            <person name="Fang Y."/>
            <person name="Liao Q."/>
        </authorList>
    </citation>
    <scope>NUCLEOTIDE SEQUENCE</scope>
    <source>
        <strain evidence="1">H3</strain>
        <tissue evidence="1">Leaf</tissue>
    </source>
</reference>
<protein>
    <submittedName>
        <fullName evidence="1">Uncharacterized protein</fullName>
    </submittedName>
</protein>